<accession>A0AAV5SS09</accession>
<dbReference type="Proteomes" id="UP001432027">
    <property type="component" value="Unassembled WGS sequence"/>
</dbReference>
<sequence>LTRDSSSTVEEEEEGRCGDVCESLGLPSPYSILLLLPLSFYISSIISSHNHLLHPRLPILIEGMPIGSLSPFQMFLLCTVWNRRSMRDDDDRTYYNCTVCFPAL</sequence>
<name>A0AAV5SS09_9BILA</name>
<proteinExistence type="predicted"/>
<keyword evidence="2" id="KW-1185">Reference proteome</keyword>
<organism evidence="1 2">
    <name type="scientific">Pristionchus entomophagus</name>
    <dbReference type="NCBI Taxonomy" id="358040"/>
    <lineage>
        <taxon>Eukaryota</taxon>
        <taxon>Metazoa</taxon>
        <taxon>Ecdysozoa</taxon>
        <taxon>Nematoda</taxon>
        <taxon>Chromadorea</taxon>
        <taxon>Rhabditida</taxon>
        <taxon>Rhabditina</taxon>
        <taxon>Diplogasteromorpha</taxon>
        <taxon>Diplogasteroidea</taxon>
        <taxon>Neodiplogasteridae</taxon>
        <taxon>Pristionchus</taxon>
    </lineage>
</organism>
<evidence type="ECO:0000313" key="2">
    <source>
        <dbReference type="Proteomes" id="UP001432027"/>
    </source>
</evidence>
<reference evidence="1" key="1">
    <citation type="submission" date="2023-10" db="EMBL/GenBank/DDBJ databases">
        <title>Genome assembly of Pristionchus species.</title>
        <authorList>
            <person name="Yoshida K."/>
            <person name="Sommer R.J."/>
        </authorList>
    </citation>
    <scope>NUCLEOTIDE SEQUENCE</scope>
    <source>
        <strain evidence="1">RS0144</strain>
    </source>
</reference>
<gene>
    <name evidence="1" type="ORF">PENTCL1PPCAC_7814</name>
</gene>
<comment type="caution">
    <text evidence="1">The sequence shown here is derived from an EMBL/GenBank/DDBJ whole genome shotgun (WGS) entry which is preliminary data.</text>
</comment>
<protein>
    <recommendedName>
        <fullName evidence="3">G protein-coupled receptor</fullName>
    </recommendedName>
</protein>
<dbReference type="AlphaFoldDB" id="A0AAV5SS09"/>
<feature type="non-terminal residue" evidence="1">
    <location>
        <position position="1"/>
    </location>
</feature>
<evidence type="ECO:0008006" key="3">
    <source>
        <dbReference type="Google" id="ProtNLM"/>
    </source>
</evidence>
<evidence type="ECO:0000313" key="1">
    <source>
        <dbReference type="EMBL" id="GMS85639.1"/>
    </source>
</evidence>
<dbReference type="EMBL" id="BTSX01000002">
    <property type="protein sequence ID" value="GMS85639.1"/>
    <property type="molecule type" value="Genomic_DNA"/>
</dbReference>